<reference evidence="3" key="1">
    <citation type="submission" date="2017-03" db="EMBL/GenBank/DDBJ databases">
        <authorList>
            <person name="Sharma R."/>
            <person name="Thines M."/>
        </authorList>
    </citation>
    <scope>NUCLEOTIDE SEQUENCE [LARGE SCALE GENOMIC DNA]</scope>
</reference>
<feature type="compositionally biased region" description="Basic and acidic residues" evidence="1">
    <location>
        <begin position="20"/>
        <end position="31"/>
    </location>
</feature>
<protein>
    <submittedName>
        <fullName evidence="2">Uncharacterized protein</fullName>
    </submittedName>
</protein>
<evidence type="ECO:0000313" key="2">
    <source>
        <dbReference type="EMBL" id="SLM34774.1"/>
    </source>
</evidence>
<evidence type="ECO:0000256" key="1">
    <source>
        <dbReference type="SAM" id="MobiDB-lite"/>
    </source>
</evidence>
<proteinExistence type="predicted"/>
<evidence type="ECO:0000313" key="3">
    <source>
        <dbReference type="Proteomes" id="UP000192927"/>
    </source>
</evidence>
<accession>A0A1W5CV62</accession>
<feature type="compositionally biased region" description="Basic and acidic residues" evidence="1">
    <location>
        <begin position="1"/>
        <end position="10"/>
    </location>
</feature>
<dbReference type="EMBL" id="FWEW01000405">
    <property type="protein sequence ID" value="SLM34774.1"/>
    <property type="molecule type" value="Genomic_DNA"/>
</dbReference>
<sequence length="157" mass="17779">MADPQEKQGEWIRTGQIDTTKSDIDDIDALKMKQTQPPGPPSIRDEKMPPVMPIPPAPAVTTQGHGRELSNLAKMYTEESKYSGENDNFDFKLTVFHDICSRADIPEEAKAKAFPTMLRGLALDYYYSNIANSTQIMTFNDICYSIRAYFEGAEYKR</sequence>
<organism evidence="2 3">
    <name type="scientific">Lasallia pustulata</name>
    <dbReference type="NCBI Taxonomy" id="136370"/>
    <lineage>
        <taxon>Eukaryota</taxon>
        <taxon>Fungi</taxon>
        <taxon>Dikarya</taxon>
        <taxon>Ascomycota</taxon>
        <taxon>Pezizomycotina</taxon>
        <taxon>Lecanoromycetes</taxon>
        <taxon>OSLEUM clade</taxon>
        <taxon>Umbilicariomycetidae</taxon>
        <taxon>Umbilicariales</taxon>
        <taxon>Umbilicariaceae</taxon>
        <taxon>Lasallia</taxon>
    </lineage>
</organism>
<dbReference type="Proteomes" id="UP000192927">
    <property type="component" value="Unassembled WGS sequence"/>
</dbReference>
<keyword evidence="3" id="KW-1185">Reference proteome</keyword>
<dbReference type="AlphaFoldDB" id="A0A1W5CV62"/>
<feature type="region of interest" description="Disordered" evidence="1">
    <location>
        <begin position="1"/>
        <end position="65"/>
    </location>
</feature>
<name>A0A1W5CV62_9LECA</name>